<evidence type="ECO:0000256" key="1">
    <source>
        <dbReference type="ARBA" id="ARBA00022723"/>
    </source>
</evidence>
<gene>
    <name evidence="8" type="ORF">BSL78_27937</name>
</gene>
<feature type="compositionally biased region" description="Acidic residues" evidence="6">
    <location>
        <begin position="1"/>
        <end position="10"/>
    </location>
</feature>
<dbReference type="SUPFAM" id="SSF57667">
    <property type="entry name" value="beta-beta-alpha zinc fingers"/>
    <property type="match status" value="3"/>
</dbReference>
<evidence type="ECO:0000256" key="4">
    <source>
        <dbReference type="ARBA" id="ARBA00022833"/>
    </source>
</evidence>
<protein>
    <submittedName>
        <fullName evidence="8">Putative zinc finger protein</fullName>
    </submittedName>
</protein>
<keyword evidence="9" id="KW-1185">Reference proteome</keyword>
<keyword evidence="1" id="KW-0479">Metal-binding</keyword>
<feature type="region of interest" description="Disordered" evidence="6">
    <location>
        <begin position="134"/>
        <end position="155"/>
    </location>
</feature>
<feature type="domain" description="C2H2-type" evidence="7">
    <location>
        <begin position="89"/>
        <end position="116"/>
    </location>
</feature>
<feature type="region of interest" description="Disordered" evidence="6">
    <location>
        <begin position="1"/>
        <end position="33"/>
    </location>
</feature>
<keyword evidence="4" id="KW-0862">Zinc</keyword>
<dbReference type="PROSITE" id="PS00028">
    <property type="entry name" value="ZINC_FINGER_C2H2_1"/>
    <property type="match status" value="5"/>
</dbReference>
<dbReference type="GO" id="GO:0008270">
    <property type="term" value="F:zinc ion binding"/>
    <property type="evidence" value="ECO:0007669"/>
    <property type="project" value="UniProtKB-KW"/>
</dbReference>
<feature type="domain" description="C2H2-type" evidence="7">
    <location>
        <begin position="194"/>
        <end position="217"/>
    </location>
</feature>
<evidence type="ECO:0000259" key="7">
    <source>
        <dbReference type="PROSITE" id="PS50157"/>
    </source>
</evidence>
<dbReference type="FunFam" id="3.30.160.60:FF:000100">
    <property type="entry name" value="Zinc finger 45-like"/>
    <property type="match status" value="1"/>
</dbReference>
<dbReference type="Gene3D" id="3.30.160.60">
    <property type="entry name" value="Classic Zinc Finger"/>
    <property type="match status" value="4"/>
</dbReference>
<feature type="domain" description="C2H2-type" evidence="7">
    <location>
        <begin position="255"/>
        <end position="282"/>
    </location>
</feature>
<dbReference type="PROSITE" id="PS50157">
    <property type="entry name" value="ZINC_FINGER_C2H2_2"/>
    <property type="match status" value="5"/>
</dbReference>
<dbReference type="InterPro" id="IPR013087">
    <property type="entry name" value="Znf_C2H2_type"/>
</dbReference>
<sequence length="335" mass="39297">MDGAIPEDESNQVTSRDLGEAPVTPIHQGDQMTYEEQQNKRYLKKLHEKPKSRHVERAICEICGAISSTLTIRKHMTTCHYKGKRERNYVCEICGQKFFRCENLNRHRRVHSDPKFHCRQCDRSFRQAYQLKAHTKTHSGYQQPPRIRKPKSKKSDRLGDMCKFVLCKKCGLKMDCKSISEHLEKEHGVRPTAFKCSHCGKRLSNLSSLKIHELRHTELTYKCSFCLVMFSSNKDRLKHEKVHTDVISKLGKLVFKCGYCEKEYTRQTDRMRHEMTHVDKTIDPSHVKDRDEDAHVLVDCDLCGKHSANSPMRNHLLSHDHKSWTCKIWHEDFHV</sequence>
<feature type="domain" description="C2H2-type" evidence="7">
    <location>
        <begin position="116"/>
        <end position="143"/>
    </location>
</feature>
<dbReference type="InterPro" id="IPR036236">
    <property type="entry name" value="Znf_C2H2_sf"/>
</dbReference>
<dbReference type="Pfam" id="PF00096">
    <property type="entry name" value="zf-C2H2"/>
    <property type="match status" value="4"/>
</dbReference>
<comment type="caution">
    <text evidence="8">The sequence shown here is derived from an EMBL/GenBank/DDBJ whole genome shotgun (WGS) entry which is preliminary data.</text>
</comment>
<dbReference type="OrthoDB" id="3565419at2759"/>
<feature type="domain" description="C2H2-type" evidence="7">
    <location>
        <begin position="221"/>
        <end position="244"/>
    </location>
</feature>
<proteinExistence type="predicted"/>
<keyword evidence="3 5" id="KW-0863">Zinc-finger</keyword>
<dbReference type="PANTHER" id="PTHR24379:SF121">
    <property type="entry name" value="C2H2-TYPE DOMAIN-CONTAINING PROTEIN"/>
    <property type="match status" value="1"/>
</dbReference>
<evidence type="ECO:0000256" key="6">
    <source>
        <dbReference type="SAM" id="MobiDB-lite"/>
    </source>
</evidence>
<evidence type="ECO:0000256" key="2">
    <source>
        <dbReference type="ARBA" id="ARBA00022737"/>
    </source>
</evidence>
<dbReference type="AlphaFoldDB" id="A0A2G8JHL4"/>
<dbReference type="FunFam" id="3.30.160.60:FF:000446">
    <property type="entry name" value="Zinc finger protein"/>
    <property type="match status" value="1"/>
</dbReference>
<name>A0A2G8JHL4_STIJA</name>
<accession>A0A2G8JHL4</accession>
<evidence type="ECO:0000256" key="3">
    <source>
        <dbReference type="ARBA" id="ARBA00022771"/>
    </source>
</evidence>
<evidence type="ECO:0000313" key="9">
    <source>
        <dbReference type="Proteomes" id="UP000230750"/>
    </source>
</evidence>
<evidence type="ECO:0000256" key="5">
    <source>
        <dbReference type="PROSITE-ProRule" id="PRU00042"/>
    </source>
</evidence>
<dbReference type="SMART" id="SM00355">
    <property type="entry name" value="ZnF_C2H2"/>
    <property type="match status" value="8"/>
</dbReference>
<organism evidence="8 9">
    <name type="scientific">Stichopus japonicus</name>
    <name type="common">Sea cucumber</name>
    <dbReference type="NCBI Taxonomy" id="307972"/>
    <lineage>
        <taxon>Eukaryota</taxon>
        <taxon>Metazoa</taxon>
        <taxon>Echinodermata</taxon>
        <taxon>Eleutherozoa</taxon>
        <taxon>Echinozoa</taxon>
        <taxon>Holothuroidea</taxon>
        <taxon>Aspidochirotacea</taxon>
        <taxon>Aspidochirotida</taxon>
        <taxon>Stichopodidae</taxon>
        <taxon>Apostichopus</taxon>
    </lineage>
</organism>
<dbReference type="PANTHER" id="PTHR24379">
    <property type="entry name" value="KRAB AND ZINC FINGER DOMAIN-CONTAINING"/>
    <property type="match status" value="1"/>
</dbReference>
<keyword evidence="2" id="KW-0677">Repeat</keyword>
<reference evidence="8 9" key="1">
    <citation type="journal article" date="2017" name="PLoS Biol.">
        <title>The sea cucumber genome provides insights into morphological evolution and visceral regeneration.</title>
        <authorList>
            <person name="Zhang X."/>
            <person name="Sun L."/>
            <person name="Yuan J."/>
            <person name="Sun Y."/>
            <person name="Gao Y."/>
            <person name="Zhang L."/>
            <person name="Li S."/>
            <person name="Dai H."/>
            <person name="Hamel J.F."/>
            <person name="Liu C."/>
            <person name="Yu Y."/>
            <person name="Liu S."/>
            <person name="Lin W."/>
            <person name="Guo K."/>
            <person name="Jin S."/>
            <person name="Xu P."/>
            <person name="Storey K.B."/>
            <person name="Huan P."/>
            <person name="Zhang T."/>
            <person name="Zhou Y."/>
            <person name="Zhang J."/>
            <person name="Lin C."/>
            <person name="Li X."/>
            <person name="Xing L."/>
            <person name="Huo D."/>
            <person name="Sun M."/>
            <person name="Wang L."/>
            <person name="Mercier A."/>
            <person name="Li F."/>
            <person name="Yang H."/>
            <person name="Xiang J."/>
        </authorList>
    </citation>
    <scope>NUCLEOTIDE SEQUENCE [LARGE SCALE GENOMIC DNA]</scope>
    <source>
        <strain evidence="8">Shaxun</strain>
        <tissue evidence="8">Muscle</tissue>
    </source>
</reference>
<dbReference type="Proteomes" id="UP000230750">
    <property type="component" value="Unassembled WGS sequence"/>
</dbReference>
<dbReference type="EMBL" id="MRZV01001951">
    <property type="protein sequence ID" value="PIK35240.1"/>
    <property type="molecule type" value="Genomic_DNA"/>
</dbReference>
<evidence type="ECO:0000313" key="8">
    <source>
        <dbReference type="EMBL" id="PIK35240.1"/>
    </source>
</evidence>
<dbReference type="STRING" id="307972.A0A2G8JHL4"/>